<dbReference type="Pfam" id="PF00543">
    <property type="entry name" value="P-II"/>
    <property type="match status" value="1"/>
</dbReference>
<keyword evidence="2" id="KW-1185">Reference proteome</keyword>
<dbReference type="RefSeq" id="WP_200389271.1">
    <property type="nucleotide sequence ID" value="NZ_NRSD01000025.1"/>
</dbReference>
<comment type="caution">
    <text evidence="1">The sequence shown here is derived from an EMBL/GenBank/DDBJ whole genome shotgun (WGS) entry which is preliminary data.</text>
</comment>
<dbReference type="Gene3D" id="3.30.70.120">
    <property type="match status" value="1"/>
</dbReference>
<evidence type="ECO:0000313" key="1">
    <source>
        <dbReference type="EMBL" id="MBK1646461.1"/>
    </source>
</evidence>
<gene>
    <name evidence="1" type="ORF">CKO25_17770</name>
</gene>
<dbReference type="AlphaFoldDB" id="A0A9X1BB89"/>
<sequence>MHQLVPQKLVTVIASDVLEDRLIATVRNRGASGYTLVRARGAGSDGLQSGNLDADTNLMLKLILPPERVSGLLDDLEILNRKGYHLTVYVTDVLVMGHEKFERPMDI</sequence>
<evidence type="ECO:0000313" key="2">
    <source>
        <dbReference type="Proteomes" id="UP001138802"/>
    </source>
</evidence>
<dbReference type="InterPro" id="IPR002187">
    <property type="entry name" value="N-reg_PII"/>
</dbReference>
<dbReference type="GO" id="GO:0030234">
    <property type="term" value="F:enzyme regulator activity"/>
    <property type="evidence" value="ECO:0007669"/>
    <property type="project" value="InterPro"/>
</dbReference>
<dbReference type="SUPFAM" id="SSF54913">
    <property type="entry name" value="GlnB-like"/>
    <property type="match status" value="1"/>
</dbReference>
<dbReference type="InterPro" id="IPR011322">
    <property type="entry name" value="N-reg_PII-like_a/b"/>
</dbReference>
<accession>A0A9X1BB89</accession>
<organism evidence="1 2">
    <name type="scientific">Thiocapsa imhoffii</name>
    <dbReference type="NCBI Taxonomy" id="382777"/>
    <lineage>
        <taxon>Bacteria</taxon>
        <taxon>Pseudomonadati</taxon>
        <taxon>Pseudomonadota</taxon>
        <taxon>Gammaproteobacteria</taxon>
        <taxon>Chromatiales</taxon>
        <taxon>Chromatiaceae</taxon>
        <taxon>Thiocapsa</taxon>
    </lineage>
</organism>
<reference evidence="1 2" key="1">
    <citation type="journal article" date="2020" name="Microorganisms">
        <title>Osmotic Adaptation and Compatible Solute Biosynthesis of Phototrophic Bacteria as Revealed from Genome Analyses.</title>
        <authorList>
            <person name="Imhoff J.F."/>
            <person name="Rahn T."/>
            <person name="Kunzel S."/>
            <person name="Keller A."/>
            <person name="Neulinger S.C."/>
        </authorList>
    </citation>
    <scope>NUCLEOTIDE SEQUENCE [LARGE SCALE GENOMIC DNA]</scope>
    <source>
        <strain evidence="1 2">DSM 21303</strain>
    </source>
</reference>
<dbReference type="EMBL" id="NRSD01000025">
    <property type="protein sequence ID" value="MBK1646461.1"/>
    <property type="molecule type" value="Genomic_DNA"/>
</dbReference>
<dbReference type="Proteomes" id="UP001138802">
    <property type="component" value="Unassembled WGS sequence"/>
</dbReference>
<proteinExistence type="predicted"/>
<protein>
    <submittedName>
        <fullName evidence="1">Transcriptional regulator</fullName>
    </submittedName>
</protein>
<dbReference type="GO" id="GO:0006808">
    <property type="term" value="P:regulation of nitrogen utilization"/>
    <property type="evidence" value="ECO:0007669"/>
    <property type="project" value="InterPro"/>
</dbReference>
<name>A0A9X1BB89_9GAMM</name>
<dbReference type="InterPro" id="IPR015867">
    <property type="entry name" value="N-reg_PII/ATP_PRibTrfase_C"/>
</dbReference>